<dbReference type="EMBL" id="PP511379">
    <property type="protein sequence ID" value="XCD03690.1"/>
    <property type="molecule type" value="Genomic_DNA"/>
</dbReference>
<proteinExistence type="predicted"/>
<feature type="region of interest" description="Disordered" evidence="1">
    <location>
        <begin position="1"/>
        <end position="104"/>
    </location>
</feature>
<organism evidence="2">
    <name type="scientific">Dulem virus 40</name>
    <dbReference type="NCBI Taxonomy" id="3145758"/>
    <lineage>
        <taxon>Viruses</taxon>
        <taxon>Duplodnaviria</taxon>
        <taxon>Heunggongvirae</taxon>
        <taxon>Uroviricota</taxon>
        <taxon>Caudoviricetes</taxon>
    </lineage>
</organism>
<reference evidence="2" key="1">
    <citation type="submission" date="2024-03" db="EMBL/GenBank/DDBJ databases">
        <title>Diverse circular DNA viruses in blood, oral, and fecal samples of captive lemurs.</title>
        <authorList>
            <person name="Paietta E.N."/>
            <person name="Kraberger S."/>
            <person name="Lund M.C."/>
            <person name="Custer J.M."/>
            <person name="Vargas K.M."/>
            <person name="Ehmke E.E."/>
            <person name="Yoder A.D."/>
            <person name="Varsani A."/>
        </authorList>
    </citation>
    <scope>NUCLEOTIDE SEQUENCE</scope>
    <source>
        <strain evidence="2">Duke_21_1</strain>
    </source>
</reference>
<sequence length="104" mass="11248">MSAESNNGQTMESAHSFVEDYIESPLSLPRGGHTKFAMGPRSSRQSGTAHRNPRRDSRGHHANPHGRHRCLYPRCQKQAGDGKQCRVSASRAGGGLIPPAGTED</sequence>
<protein>
    <submittedName>
        <fullName evidence="2">Uncharacterized protein</fullName>
    </submittedName>
</protein>
<name>A0AAU8AUR4_9CAUD</name>
<evidence type="ECO:0000256" key="1">
    <source>
        <dbReference type="SAM" id="MobiDB-lite"/>
    </source>
</evidence>
<evidence type="ECO:0000313" key="2">
    <source>
        <dbReference type="EMBL" id="XCD03690.1"/>
    </source>
</evidence>
<accession>A0AAU8AUR4</accession>
<feature type="compositionally biased region" description="Basic residues" evidence="1">
    <location>
        <begin position="51"/>
        <end position="71"/>
    </location>
</feature>
<feature type="compositionally biased region" description="Polar residues" evidence="1">
    <location>
        <begin position="1"/>
        <end position="13"/>
    </location>
</feature>